<feature type="transmembrane region" description="Helical" evidence="1">
    <location>
        <begin position="306"/>
        <end position="328"/>
    </location>
</feature>
<protein>
    <submittedName>
        <fullName evidence="2">Uncharacterized protein</fullName>
    </submittedName>
</protein>
<dbReference type="AlphaFoldDB" id="A0A261GAJ5"/>
<evidence type="ECO:0000313" key="3">
    <source>
        <dbReference type="Proteomes" id="UP000216451"/>
    </source>
</evidence>
<dbReference type="RefSeq" id="WP_094692250.1">
    <property type="nucleotide sequence ID" value="NZ_JBDNSG010000021.1"/>
</dbReference>
<dbReference type="OrthoDB" id="1452241at2"/>
<dbReference type="Proteomes" id="UP000216451">
    <property type="component" value="Unassembled WGS sequence"/>
</dbReference>
<accession>A0A261GAJ5</accession>
<organism evidence="2 3">
    <name type="scientific">Bifidobacterium aquikefiri</name>
    <dbReference type="NCBI Taxonomy" id="1653207"/>
    <lineage>
        <taxon>Bacteria</taxon>
        <taxon>Bacillati</taxon>
        <taxon>Actinomycetota</taxon>
        <taxon>Actinomycetes</taxon>
        <taxon>Bifidobacteriales</taxon>
        <taxon>Bifidobacteriaceae</taxon>
        <taxon>Bifidobacterium</taxon>
    </lineage>
</organism>
<sequence length="334" mass="38143">MESFAVWCKKARPEGNATDSKLKLLLNFNLWTNQKSSSRNVNLDVGFMLSQEKNGSEEAVPISKIAESIIFFCPFRILDADIEDLQTKLDQNVLGAVFNDRCTLTKPDGHNYSTATLINEPSESNFMLYSIKGIPETRLLELEEHSQGTMLKITVPDSNEASLPIYYRFRITGSGISKLVLDSSSKDTLLTNAFAKEEVIDFRLNDYRTLPLDISDNISENSKTNVHLVIEPIHFLLMTDASVDVDSAEELKERRLLEKNVWKNYVPAQVKNDVIAWHWKTSVKKPSDGYRNYIKLRLHEFNVRTILIYLSILIVLTIGSDIIEHFLFSTWGWS</sequence>
<reference evidence="2 3" key="1">
    <citation type="journal article" date="2017" name="BMC Genomics">
        <title>Comparative genomic and phylogenomic analyses of the Bifidobacteriaceae family.</title>
        <authorList>
            <person name="Lugli G.A."/>
            <person name="Milani C."/>
            <person name="Turroni F."/>
            <person name="Duranti S."/>
            <person name="Mancabelli L."/>
            <person name="Mangifesta M."/>
            <person name="Ferrario C."/>
            <person name="Modesto M."/>
            <person name="Mattarelli P."/>
            <person name="Jiri K."/>
            <person name="van Sinderen D."/>
            <person name="Ventura M."/>
        </authorList>
    </citation>
    <scope>NUCLEOTIDE SEQUENCE [LARGE SCALE GENOMIC DNA]</scope>
    <source>
        <strain evidence="2 3">LMG 28769</strain>
    </source>
</reference>
<dbReference type="EMBL" id="MWXA01000002">
    <property type="protein sequence ID" value="OZG68438.1"/>
    <property type="molecule type" value="Genomic_DNA"/>
</dbReference>
<keyword evidence="1" id="KW-0812">Transmembrane</keyword>
<keyword evidence="1" id="KW-1133">Transmembrane helix</keyword>
<proteinExistence type="predicted"/>
<evidence type="ECO:0000256" key="1">
    <source>
        <dbReference type="SAM" id="Phobius"/>
    </source>
</evidence>
<dbReference type="GeneID" id="98294938"/>
<evidence type="ECO:0000313" key="2">
    <source>
        <dbReference type="EMBL" id="OZG68438.1"/>
    </source>
</evidence>
<name>A0A261GAJ5_9BIFI</name>
<keyword evidence="1" id="KW-0472">Membrane</keyword>
<gene>
    <name evidence="2" type="ORF">BAQU_0255</name>
</gene>
<comment type="caution">
    <text evidence="2">The sequence shown here is derived from an EMBL/GenBank/DDBJ whole genome shotgun (WGS) entry which is preliminary data.</text>
</comment>
<keyword evidence="3" id="KW-1185">Reference proteome</keyword>